<comment type="caution">
    <text evidence="1">The sequence shown here is derived from an EMBL/GenBank/DDBJ whole genome shotgun (WGS) entry which is preliminary data.</text>
</comment>
<proteinExistence type="predicted"/>
<dbReference type="AlphaFoldDB" id="A0A7X5U5T0"/>
<gene>
    <name evidence="1" type="ORF">FHU31_005912</name>
</gene>
<evidence type="ECO:0000313" key="2">
    <source>
        <dbReference type="Proteomes" id="UP000547444"/>
    </source>
</evidence>
<accession>A0A7X5U5T0</accession>
<organism evidence="1 2">
    <name type="scientific">Mycolicibacterium fluoranthenivorans</name>
    <dbReference type="NCBI Taxonomy" id="258505"/>
    <lineage>
        <taxon>Bacteria</taxon>
        <taxon>Bacillati</taxon>
        <taxon>Actinomycetota</taxon>
        <taxon>Actinomycetes</taxon>
        <taxon>Mycobacteriales</taxon>
        <taxon>Mycobacteriaceae</taxon>
        <taxon>Mycolicibacterium</taxon>
    </lineage>
</organism>
<evidence type="ECO:0000313" key="1">
    <source>
        <dbReference type="EMBL" id="NIH98888.1"/>
    </source>
</evidence>
<sequence>MNYAVNDVKKDPDSGFVALKTGMSDPAKSWLVVTISDGKTHYVADEDVESWTDMTTTTVPEETP</sequence>
<dbReference type="EMBL" id="JAANOW010000005">
    <property type="protein sequence ID" value="NIH98888.1"/>
    <property type="molecule type" value="Genomic_DNA"/>
</dbReference>
<dbReference type="Proteomes" id="UP000547444">
    <property type="component" value="Unassembled WGS sequence"/>
</dbReference>
<name>A0A7X5U5T0_9MYCO</name>
<protein>
    <submittedName>
        <fullName evidence="1">Mg-chelatase subunit ChlD</fullName>
    </submittedName>
</protein>
<reference evidence="1 2" key="1">
    <citation type="submission" date="2020-03" db="EMBL/GenBank/DDBJ databases">
        <title>Sequencing the genomes of 1000 actinobacteria strains.</title>
        <authorList>
            <person name="Klenk H.-P."/>
        </authorList>
    </citation>
    <scope>NUCLEOTIDE SEQUENCE [LARGE SCALE GENOMIC DNA]</scope>
    <source>
        <strain evidence="1 2">DSM 44556</strain>
    </source>
</reference>
<dbReference type="RefSeq" id="WP_167164568.1">
    <property type="nucleotide sequence ID" value="NZ_JAANOW010000005.1"/>
</dbReference>
<keyword evidence="2" id="KW-1185">Reference proteome</keyword>